<dbReference type="InterPro" id="IPR032710">
    <property type="entry name" value="NTF2-like_dom_sf"/>
</dbReference>
<reference evidence="3" key="1">
    <citation type="submission" date="2024-07" db="EMBL/GenBank/DDBJ databases">
        <title>Complete genome sequences of cellulolytic bacteria, Kitasatospora sp. CMC57 and Streptomyces sp. CMC78, isolated from Japanese agricultural soil.</title>
        <authorList>
            <person name="Hashimoto T."/>
            <person name="Ito M."/>
            <person name="Iwamoto M."/>
            <person name="Fukahori D."/>
            <person name="Shoda T."/>
            <person name="Sakoda M."/>
            <person name="Morohoshi T."/>
            <person name="Mitsuboshi M."/>
            <person name="Nishizawa T."/>
        </authorList>
    </citation>
    <scope>NUCLEOTIDE SEQUENCE</scope>
    <source>
        <strain evidence="3">CMC78</strain>
    </source>
</reference>
<dbReference type="Pfam" id="PF14534">
    <property type="entry name" value="DUF4440"/>
    <property type="match status" value="1"/>
</dbReference>
<organism evidence="3">
    <name type="scientific">Streptomyces sp. CMC78</name>
    <dbReference type="NCBI Taxonomy" id="3231512"/>
    <lineage>
        <taxon>Bacteria</taxon>
        <taxon>Bacillati</taxon>
        <taxon>Actinomycetota</taxon>
        <taxon>Actinomycetes</taxon>
        <taxon>Kitasatosporales</taxon>
        <taxon>Streptomycetaceae</taxon>
        <taxon>Streptomyces</taxon>
    </lineage>
</organism>
<dbReference type="KEGG" id="stcm:SCMC78_28920"/>
<feature type="domain" description="DUF4440" evidence="2">
    <location>
        <begin position="89"/>
        <end position="187"/>
    </location>
</feature>
<name>A0AB33KJZ1_9ACTN</name>
<evidence type="ECO:0000313" key="3">
    <source>
        <dbReference type="EMBL" id="BFP53085.1"/>
    </source>
</evidence>
<dbReference type="SUPFAM" id="SSF54427">
    <property type="entry name" value="NTF2-like"/>
    <property type="match status" value="1"/>
</dbReference>
<feature type="region of interest" description="Disordered" evidence="1">
    <location>
        <begin position="24"/>
        <end position="50"/>
    </location>
</feature>
<evidence type="ECO:0000256" key="1">
    <source>
        <dbReference type="SAM" id="MobiDB-lite"/>
    </source>
</evidence>
<accession>A0AB33KJZ1</accession>
<protein>
    <recommendedName>
        <fullName evidence="2">DUF4440 domain-containing protein</fullName>
    </recommendedName>
</protein>
<dbReference type="InterPro" id="IPR027843">
    <property type="entry name" value="DUF4440"/>
</dbReference>
<feature type="compositionally biased region" description="Basic residues" evidence="1">
    <location>
        <begin position="24"/>
        <end position="34"/>
    </location>
</feature>
<gene>
    <name evidence="3" type="ORF">SCMC78_28920</name>
</gene>
<dbReference type="EMBL" id="AP035884">
    <property type="protein sequence ID" value="BFP53085.1"/>
    <property type="molecule type" value="Genomic_DNA"/>
</dbReference>
<proteinExistence type="predicted"/>
<evidence type="ECO:0000259" key="2">
    <source>
        <dbReference type="Pfam" id="PF14534"/>
    </source>
</evidence>
<dbReference type="AlphaFoldDB" id="A0AB33KJZ1"/>
<dbReference type="Gene3D" id="3.10.450.50">
    <property type="match status" value="1"/>
</dbReference>
<sequence>MLLPHVGHSGFELIITARGIRGVHGGHHRGRRTTIPRPSRADESPAGVLTDASATESALTGMPLFGDHERMSQEPQDSTEVNAAIDGELRLLDPAVRLSRSLAATLLDPEFVEVGASGRRWTYEEMVAALPDLEGGGADGSRFESSGMTGVVLAPGLVHLTYETVVGGERARRSSLWRRRAGETAWRLYYHQGTPVPGGEGSGHA</sequence>